<sequence>MSATPEFDILLLGATGYTGAIVAEHITTHFLTDLKWAIAGRSSSSLDALSAKLKLLDPNRSPPTIIITGIEKQELQSLVKRTRVVINGIGPYQKYSEPVLAACATQGTHYVDFCTETPWIASLIPRYDALATQSGAIIIPSASLSSSPPDLLSWLLASKIHAKTGKPTKRITLKEEIVMKGMSGGSLTTLLSTIEHYGIGFLWSPNPYCMVPSPSPSPHAQKRNTSATRPWASKETPELGLLTTSLLSPSNTAIIHRSASLNPTLYSPSFIYQELAPAPNKPIAILTHILLKFVVLLLALPVFRNLIRRMCFEPGAGPDWRENAKTESAEFEGVGVGEGGERVRGRFGWKGALVHVSAVLATEAAGCLVEVSKRRDGGGKGGKDEGGMRTPSFLGMELVERARAVGCIVEAEVL</sequence>
<organism evidence="5 6">
    <name type="scientific">Clohesyomyces aquaticus</name>
    <dbReference type="NCBI Taxonomy" id="1231657"/>
    <lineage>
        <taxon>Eukaryota</taxon>
        <taxon>Fungi</taxon>
        <taxon>Dikarya</taxon>
        <taxon>Ascomycota</taxon>
        <taxon>Pezizomycotina</taxon>
        <taxon>Dothideomycetes</taxon>
        <taxon>Pleosporomycetidae</taxon>
        <taxon>Pleosporales</taxon>
        <taxon>Lindgomycetaceae</taxon>
        <taxon>Clohesyomyces</taxon>
    </lineage>
</organism>
<evidence type="ECO:0000256" key="2">
    <source>
        <dbReference type="SAM" id="MobiDB-lite"/>
    </source>
</evidence>
<dbReference type="GO" id="GO:0005739">
    <property type="term" value="C:mitochondrion"/>
    <property type="evidence" value="ECO:0007669"/>
    <property type="project" value="TreeGrafter"/>
</dbReference>
<dbReference type="InterPro" id="IPR005097">
    <property type="entry name" value="Sacchrp_dh_NADP-bd"/>
</dbReference>
<comment type="caution">
    <text evidence="5">The sequence shown here is derived from an EMBL/GenBank/DDBJ whole genome shotgun (WGS) entry which is preliminary data.</text>
</comment>
<evidence type="ECO:0000259" key="4">
    <source>
        <dbReference type="Pfam" id="PF03435"/>
    </source>
</evidence>
<dbReference type="AlphaFoldDB" id="A0A1Y1ZNI0"/>
<dbReference type="InterPro" id="IPR051276">
    <property type="entry name" value="Saccharopine_DH-like_oxidrdct"/>
</dbReference>
<gene>
    <name evidence="5" type="ORF">BCR34DRAFT_587626</name>
</gene>
<evidence type="ECO:0000256" key="3">
    <source>
        <dbReference type="SAM" id="Phobius"/>
    </source>
</evidence>
<keyword evidence="3" id="KW-0472">Membrane</keyword>
<feature type="region of interest" description="Disordered" evidence="2">
    <location>
        <begin position="214"/>
        <end position="234"/>
    </location>
</feature>
<evidence type="ECO:0000313" key="6">
    <source>
        <dbReference type="Proteomes" id="UP000193144"/>
    </source>
</evidence>
<dbReference type="GO" id="GO:0005811">
    <property type="term" value="C:lipid droplet"/>
    <property type="evidence" value="ECO:0007669"/>
    <property type="project" value="TreeGrafter"/>
</dbReference>
<evidence type="ECO:0000313" key="5">
    <source>
        <dbReference type="EMBL" id="ORY11786.1"/>
    </source>
</evidence>
<dbReference type="PANTHER" id="PTHR12286:SF5">
    <property type="entry name" value="SACCHAROPINE DEHYDROGENASE-LIKE OXIDOREDUCTASE"/>
    <property type="match status" value="1"/>
</dbReference>
<dbReference type="EMBL" id="MCFA01000057">
    <property type="protein sequence ID" value="ORY11786.1"/>
    <property type="molecule type" value="Genomic_DNA"/>
</dbReference>
<keyword evidence="3" id="KW-1133">Transmembrane helix</keyword>
<dbReference type="Pfam" id="PF03435">
    <property type="entry name" value="Sacchrp_dh_NADP"/>
    <property type="match status" value="1"/>
</dbReference>
<accession>A0A1Y1ZNI0</accession>
<feature type="domain" description="Saccharopine dehydrogenase NADP binding" evidence="4">
    <location>
        <begin position="9"/>
        <end position="138"/>
    </location>
</feature>
<feature type="transmembrane region" description="Helical" evidence="3">
    <location>
        <begin position="283"/>
        <end position="303"/>
    </location>
</feature>
<protein>
    <submittedName>
        <fullName evidence="5">Saccharopine dehydrogenase-domain-containing protein</fullName>
    </submittedName>
</protein>
<dbReference type="SUPFAM" id="SSF51735">
    <property type="entry name" value="NAD(P)-binding Rossmann-fold domains"/>
    <property type="match status" value="1"/>
</dbReference>
<dbReference type="GO" id="GO:0005886">
    <property type="term" value="C:plasma membrane"/>
    <property type="evidence" value="ECO:0007669"/>
    <property type="project" value="TreeGrafter"/>
</dbReference>
<keyword evidence="3" id="KW-0812">Transmembrane</keyword>
<reference evidence="5 6" key="1">
    <citation type="submission" date="2016-07" db="EMBL/GenBank/DDBJ databases">
        <title>Pervasive Adenine N6-methylation of Active Genes in Fungi.</title>
        <authorList>
            <consortium name="DOE Joint Genome Institute"/>
            <person name="Mondo S.J."/>
            <person name="Dannebaum R.O."/>
            <person name="Kuo R.C."/>
            <person name="Labutti K."/>
            <person name="Haridas S."/>
            <person name="Kuo A."/>
            <person name="Salamov A."/>
            <person name="Ahrendt S.R."/>
            <person name="Lipzen A."/>
            <person name="Sullivan W."/>
            <person name="Andreopoulos W.B."/>
            <person name="Clum A."/>
            <person name="Lindquist E."/>
            <person name="Daum C."/>
            <person name="Ramamoorthy G.K."/>
            <person name="Gryganskyi A."/>
            <person name="Culley D."/>
            <person name="Magnuson J.K."/>
            <person name="James T.Y."/>
            <person name="O'Malley M.A."/>
            <person name="Stajich J.E."/>
            <person name="Spatafora J.W."/>
            <person name="Visel A."/>
            <person name="Grigoriev I.V."/>
        </authorList>
    </citation>
    <scope>NUCLEOTIDE SEQUENCE [LARGE SCALE GENOMIC DNA]</scope>
    <source>
        <strain evidence="5 6">CBS 115471</strain>
    </source>
</reference>
<dbReference type="InterPro" id="IPR036291">
    <property type="entry name" value="NAD(P)-bd_dom_sf"/>
</dbReference>
<evidence type="ECO:0000256" key="1">
    <source>
        <dbReference type="ARBA" id="ARBA00038048"/>
    </source>
</evidence>
<comment type="similarity">
    <text evidence="1">Belongs to the saccharopine dehydrogenase family.</text>
</comment>
<dbReference type="Proteomes" id="UP000193144">
    <property type="component" value="Unassembled WGS sequence"/>
</dbReference>
<dbReference type="Gene3D" id="3.40.50.720">
    <property type="entry name" value="NAD(P)-binding Rossmann-like Domain"/>
    <property type="match status" value="1"/>
</dbReference>
<dbReference type="GO" id="GO:0009247">
    <property type="term" value="P:glycolipid biosynthetic process"/>
    <property type="evidence" value="ECO:0007669"/>
    <property type="project" value="TreeGrafter"/>
</dbReference>
<proteinExistence type="inferred from homology"/>
<keyword evidence="6" id="KW-1185">Reference proteome</keyword>
<name>A0A1Y1ZNI0_9PLEO</name>
<dbReference type="OrthoDB" id="10268090at2759"/>
<dbReference type="PANTHER" id="PTHR12286">
    <property type="entry name" value="SACCHAROPINE DEHYDROGENASE-LIKE OXIDOREDUCTASE"/>
    <property type="match status" value="1"/>
</dbReference>